<accession>A0A9P5KZ37</accession>
<gene>
    <name evidence="2" type="ORF">PCG10_002314</name>
</gene>
<comment type="caution">
    <text evidence="2">The sequence shown here is derived from an EMBL/GenBank/DDBJ whole genome shotgun (WGS) entry which is preliminary data.</text>
</comment>
<feature type="compositionally biased region" description="Basic and acidic residues" evidence="1">
    <location>
        <begin position="329"/>
        <end position="345"/>
    </location>
</feature>
<protein>
    <submittedName>
        <fullName evidence="2">Uncharacterized protein</fullName>
    </submittedName>
</protein>
<proteinExistence type="predicted"/>
<keyword evidence="3" id="KW-1185">Reference proteome</keyword>
<dbReference type="AlphaFoldDB" id="A0A9P5KZ37"/>
<sequence length="426" mass="47628">MPRMSASYRQFSYEPEILYEFRWARNLFKSLPSIAGALNLLTTREILALCHVNTESGRIINMWSDWASDRIGKRRICFFGFELLWLHAHDREYEGAMAAPVAPQIGVQNGTGEIRDVVFINWYIIQLMRVAPTIFPHSNFDTSPPELDRYDFLHALCTLRWAGSIRPFVSIPQRQVAPAAPVLWYREPGTERLGIPPPTPVIPIEEAPTLPDSANKLEPRNALPATSGGDSIGVPKERALGDCPGAREMLYQFAGNLCEQLRQVRLSVESDQAEKDKEANIQFPSIDRLVEKYAQTIERSYVRSNAANDQALLQLASHCAQMGNQSAKETGHEEVGPDRDTDPGVKHSGKRFQAAPKTQISRWNNGVSKSRIQPLKVRNTGSNERIQAVLNSALADTLNSPDRLDAVKSNATIELDSVIEVDLTED</sequence>
<dbReference type="EMBL" id="JAAOZQ010000140">
    <property type="protein sequence ID" value="KAF7516366.1"/>
    <property type="molecule type" value="Genomic_DNA"/>
</dbReference>
<name>A0A9P5KZ37_PENCR</name>
<organism evidence="2 3">
    <name type="scientific">Penicillium crustosum</name>
    <name type="common">Blue mold fungus</name>
    <dbReference type="NCBI Taxonomy" id="36656"/>
    <lineage>
        <taxon>Eukaryota</taxon>
        <taxon>Fungi</taxon>
        <taxon>Dikarya</taxon>
        <taxon>Ascomycota</taxon>
        <taxon>Pezizomycotina</taxon>
        <taxon>Eurotiomycetes</taxon>
        <taxon>Eurotiomycetidae</taxon>
        <taxon>Eurotiales</taxon>
        <taxon>Aspergillaceae</taxon>
        <taxon>Penicillium</taxon>
    </lineage>
</organism>
<dbReference type="Proteomes" id="UP000701341">
    <property type="component" value="Unassembled WGS sequence"/>
</dbReference>
<reference evidence="2" key="1">
    <citation type="submission" date="2020-02" db="EMBL/GenBank/DDBJ databases">
        <authorList>
            <person name="Lichtner F.J."/>
        </authorList>
    </citation>
    <scope>NUCLEOTIDE SEQUENCE</scope>
    <source>
        <strain evidence="2">G10</strain>
    </source>
</reference>
<evidence type="ECO:0000256" key="1">
    <source>
        <dbReference type="SAM" id="MobiDB-lite"/>
    </source>
</evidence>
<feature type="region of interest" description="Disordered" evidence="1">
    <location>
        <begin position="323"/>
        <end position="360"/>
    </location>
</feature>
<feature type="region of interest" description="Disordered" evidence="1">
    <location>
        <begin position="195"/>
        <end position="236"/>
    </location>
</feature>
<evidence type="ECO:0000313" key="3">
    <source>
        <dbReference type="Proteomes" id="UP000701341"/>
    </source>
</evidence>
<evidence type="ECO:0000313" key="2">
    <source>
        <dbReference type="EMBL" id="KAF7516366.1"/>
    </source>
</evidence>